<accession>A0A5C3N6I4</accession>
<dbReference type="GO" id="GO:0006508">
    <property type="term" value="P:proteolysis"/>
    <property type="evidence" value="ECO:0007669"/>
    <property type="project" value="InterPro"/>
</dbReference>
<keyword evidence="3" id="KW-0788">Thiol protease</keyword>
<keyword evidence="6" id="KW-1185">Reference proteome</keyword>
<comment type="similarity">
    <text evidence="1">Belongs to the peptidase C14B family.</text>
</comment>
<keyword evidence="2" id="KW-0053">Apoptosis</keyword>
<dbReference type="InterPro" id="IPR011600">
    <property type="entry name" value="Pept_C14_caspase"/>
</dbReference>
<dbReference type="Gene3D" id="3.40.50.1460">
    <property type="match status" value="1"/>
</dbReference>
<dbReference type="PANTHER" id="PTHR48104">
    <property type="entry name" value="METACASPASE-4"/>
    <property type="match status" value="1"/>
</dbReference>
<dbReference type="Proteomes" id="UP000305948">
    <property type="component" value="Unassembled WGS sequence"/>
</dbReference>
<proteinExistence type="inferred from homology"/>
<gene>
    <name evidence="5" type="ORF">OE88DRAFT_1656533</name>
</gene>
<dbReference type="OrthoDB" id="3223806at2759"/>
<evidence type="ECO:0000256" key="2">
    <source>
        <dbReference type="ARBA" id="ARBA00022703"/>
    </source>
</evidence>
<reference evidence="5 6" key="1">
    <citation type="journal article" date="2019" name="Nat. Ecol. Evol.">
        <title>Megaphylogeny resolves global patterns of mushroom evolution.</title>
        <authorList>
            <person name="Varga T."/>
            <person name="Krizsan K."/>
            <person name="Foldi C."/>
            <person name="Dima B."/>
            <person name="Sanchez-Garcia M."/>
            <person name="Sanchez-Ramirez S."/>
            <person name="Szollosi G.J."/>
            <person name="Szarkandi J.G."/>
            <person name="Papp V."/>
            <person name="Albert L."/>
            <person name="Andreopoulos W."/>
            <person name="Angelini C."/>
            <person name="Antonin V."/>
            <person name="Barry K.W."/>
            <person name="Bougher N.L."/>
            <person name="Buchanan P."/>
            <person name="Buyck B."/>
            <person name="Bense V."/>
            <person name="Catcheside P."/>
            <person name="Chovatia M."/>
            <person name="Cooper J."/>
            <person name="Damon W."/>
            <person name="Desjardin D."/>
            <person name="Finy P."/>
            <person name="Geml J."/>
            <person name="Haridas S."/>
            <person name="Hughes K."/>
            <person name="Justo A."/>
            <person name="Karasinski D."/>
            <person name="Kautmanova I."/>
            <person name="Kiss B."/>
            <person name="Kocsube S."/>
            <person name="Kotiranta H."/>
            <person name="LaButti K.M."/>
            <person name="Lechner B.E."/>
            <person name="Liimatainen K."/>
            <person name="Lipzen A."/>
            <person name="Lukacs Z."/>
            <person name="Mihaltcheva S."/>
            <person name="Morgado L.N."/>
            <person name="Niskanen T."/>
            <person name="Noordeloos M.E."/>
            <person name="Ohm R.A."/>
            <person name="Ortiz-Santana B."/>
            <person name="Ovrebo C."/>
            <person name="Racz N."/>
            <person name="Riley R."/>
            <person name="Savchenko A."/>
            <person name="Shiryaev A."/>
            <person name="Soop K."/>
            <person name="Spirin V."/>
            <person name="Szebenyi C."/>
            <person name="Tomsovsky M."/>
            <person name="Tulloss R.E."/>
            <person name="Uehling J."/>
            <person name="Grigoriev I.V."/>
            <person name="Vagvolgyi C."/>
            <person name="Papp T."/>
            <person name="Martin F.M."/>
            <person name="Miettinen O."/>
            <person name="Hibbett D.S."/>
            <person name="Nagy L.G."/>
        </authorList>
    </citation>
    <scope>NUCLEOTIDE SEQUENCE [LARGE SCALE GENOMIC DNA]</scope>
    <source>
        <strain evidence="5 6">OMC1185</strain>
    </source>
</reference>
<evidence type="ECO:0000256" key="1">
    <source>
        <dbReference type="ARBA" id="ARBA00009005"/>
    </source>
</evidence>
<dbReference type="PANTHER" id="PTHR48104:SF30">
    <property type="entry name" value="METACASPASE-1"/>
    <property type="match status" value="1"/>
</dbReference>
<evidence type="ECO:0000256" key="3">
    <source>
        <dbReference type="ARBA" id="ARBA00022807"/>
    </source>
</evidence>
<dbReference type="InterPro" id="IPR029030">
    <property type="entry name" value="Caspase-like_dom_sf"/>
</dbReference>
<keyword evidence="3" id="KW-0378">Hydrolase</keyword>
<keyword evidence="3" id="KW-0645">Protease</keyword>
<dbReference type="EMBL" id="ML213508">
    <property type="protein sequence ID" value="TFK52883.1"/>
    <property type="molecule type" value="Genomic_DNA"/>
</dbReference>
<feature type="domain" description="Peptidase C14 caspase" evidence="4">
    <location>
        <begin position="36"/>
        <end position="280"/>
    </location>
</feature>
<dbReference type="SUPFAM" id="SSF52129">
    <property type="entry name" value="Caspase-like"/>
    <property type="match status" value="1"/>
</dbReference>
<protein>
    <recommendedName>
        <fullName evidence="4">Peptidase C14 caspase domain-containing protein</fullName>
    </recommendedName>
</protein>
<dbReference type="GO" id="GO:0004197">
    <property type="term" value="F:cysteine-type endopeptidase activity"/>
    <property type="evidence" value="ECO:0007669"/>
    <property type="project" value="InterPro"/>
</dbReference>
<dbReference type="InterPro" id="IPR050452">
    <property type="entry name" value="Metacaspase"/>
</dbReference>
<dbReference type="GO" id="GO:0005737">
    <property type="term" value="C:cytoplasm"/>
    <property type="evidence" value="ECO:0007669"/>
    <property type="project" value="TreeGrafter"/>
</dbReference>
<dbReference type="GO" id="GO:0006915">
    <property type="term" value="P:apoptotic process"/>
    <property type="evidence" value="ECO:0007669"/>
    <property type="project" value="UniProtKB-KW"/>
</dbReference>
<evidence type="ECO:0000313" key="5">
    <source>
        <dbReference type="EMBL" id="TFK52883.1"/>
    </source>
</evidence>
<organism evidence="5 6">
    <name type="scientific">Heliocybe sulcata</name>
    <dbReference type="NCBI Taxonomy" id="5364"/>
    <lineage>
        <taxon>Eukaryota</taxon>
        <taxon>Fungi</taxon>
        <taxon>Dikarya</taxon>
        <taxon>Basidiomycota</taxon>
        <taxon>Agaricomycotina</taxon>
        <taxon>Agaricomycetes</taxon>
        <taxon>Gloeophyllales</taxon>
        <taxon>Gloeophyllaceae</taxon>
        <taxon>Heliocybe</taxon>
    </lineage>
</organism>
<dbReference type="Pfam" id="PF00656">
    <property type="entry name" value="Peptidase_C14"/>
    <property type="match status" value="1"/>
</dbReference>
<evidence type="ECO:0000313" key="6">
    <source>
        <dbReference type="Proteomes" id="UP000305948"/>
    </source>
</evidence>
<dbReference type="AlphaFoldDB" id="A0A5C3N6I4"/>
<evidence type="ECO:0000259" key="4">
    <source>
        <dbReference type="Pfam" id="PF00656"/>
    </source>
</evidence>
<sequence length="673" mass="73455">MRSWLKWCYRMLLGNHPSAKASAHVEGPAIRGSRLFAVIIGINHYQDLQVPSLRGAVTDADAVRDFLEISLDVPSSQIYNLRNRDATRSSIIDAFTRLTTDNRIEPGDPILIFYAGHGGSATSPPGWDGTKSELLIPYDYEAKATPMTHGIPDRTIASLLDSLAAAKGDNITVIFDCCHSGSGTRSDKEDPTYRVRGIDVVSNVPPSLDKKIWAAASQGRAGDLASGFLRSGMRSHVLLAACGSGEKARERNGRGVFTTALLDVLVSRTSSQMTYTQLVDSLPSLPEQSPQCEGFHRNRPLFDDRAPLHANPIYKVRVQDGKYTMDAGAAHGIADEAVFALYTDPLTSLDALLIPVANVVQVADFETTLEAPLPSSTVIKTDVLFAKQTLHGKLATFGVYAPHGQLHDIVNELANRPPRIGRSLYRLALVDESAADLRLGLEGDNVIFDFRNPLSAPYVPSQLPVRLPLVGDRIHRAIQAAAHYSWHLHRDNTNSHLSLQIGVEFTQVEATDEWDRRLRRIARPTGPNLIADGLLDISVDGDPMYGIKLTNPTSKDIYPSVFFFDAGDLSIKSWYQSPTSSGRVDPPLPAGGSLTIGYGSSGASPFHFFLNDGQDIDVGFIKIFLSTRQVDLSDIGQHSPFDVCRCCQESPGMYGGWSTITITVLQRRGPTRA</sequence>
<name>A0A5C3N6I4_9AGAM</name>